<dbReference type="HOGENOM" id="CLU_077149_0_0_9"/>
<accession>K6PR91</accession>
<gene>
    <name evidence="9" type="ORF">ThesuDRAFT_01209</name>
</gene>
<feature type="transmembrane region" description="Helical" evidence="7">
    <location>
        <begin position="106"/>
        <end position="126"/>
    </location>
</feature>
<evidence type="ECO:0000256" key="6">
    <source>
        <dbReference type="ARBA" id="ARBA00023136"/>
    </source>
</evidence>
<dbReference type="EMBL" id="AENY02000002">
    <property type="protein sequence ID" value="EKP95457.1"/>
    <property type="molecule type" value="Genomic_DNA"/>
</dbReference>
<evidence type="ECO:0000256" key="4">
    <source>
        <dbReference type="ARBA" id="ARBA00022692"/>
    </source>
</evidence>
<dbReference type="PANTHER" id="PTHR34582:SF7">
    <property type="entry name" value="UPF0702 TRANSMEMBRANE PROTEIN YDFS"/>
    <property type="match status" value="1"/>
</dbReference>
<dbReference type="Pfam" id="PF07870">
    <property type="entry name" value="DUF1657"/>
    <property type="match status" value="1"/>
</dbReference>
<keyword evidence="5 7" id="KW-1133">Transmembrane helix</keyword>
<dbReference type="Gene3D" id="3.30.240.20">
    <property type="entry name" value="bsu07140 like domains"/>
    <property type="match status" value="2"/>
</dbReference>
<evidence type="ECO:0000256" key="3">
    <source>
        <dbReference type="ARBA" id="ARBA00022475"/>
    </source>
</evidence>
<comment type="subcellular location">
    <subcellularLocation>
        <location evidence="1">Cell membrane</location>
        <topology evidence="1">Multi-pass membrane protein</topology>
    </subcellularLocation>
</comment>
<dbReference type="PANTHER" id="PTHR34582">
    <property type="entry name" value="UPF0702 TRANSMEMBRANE PROTEIN YCAP"/>
    <property type="match status" value="1"/>
</dbReference>
<evidence type="ECO:0000259" key="8">
    <source>
        <dbReference type="Pfam" id="PF04239"/>
    </source>
</evidence>
<dbReference type="GO" id="GO:0005886">
    <property type="term" value="C:plasma membrane"/>
    <property type="evidence" value="ECO:0007669"/>
    <property type="project" value="UniProtKB-SubCell"/>
</dbReference>
<keyword evidence="3" id="KW-1003">Cell membrane</keyword>
<dbReference type="InterPro" id="IPR007353">
    <property type="entry name" value="DUF421"/>
</dbReference>
<dbReference type="STRING" id="867903.ThesuDRAFT_01209"/>
<comment type="similarity">
    <text evidence="2">Belongs to the UPF0702 family.</text>
</comment>
<sequence>MTGRRAGVTARSTRPDQCRCRALPAEGPPVARFCVDVIRTVAWGDVRVPETLLVLIRSIIAFVWLFFLTRFVGRKQVSQLTFTEYVVGITIGSIAAQTSTDPQNRFLDGIVGVAVWALAALALTYLQQNSNAARKFIEGEPVVVVARGQVQEKGLRMARLSVAELMELLRQKNIFDLRQVDWALMETDGQLTVLKKPEHEPLTAKTAGVLTPSRPEFPYVVIADGQVLPNSLRAAGKDEAWLRQELLRNGVDDPSQVMVGQIIGNQLYVDLKQDTQTITQPSLRATLGADLESLQADFASWALETEDPEARQMYEEYARKTGEILKDLDALVR</sequence>
<dbReference type="Pfam" id="PF04239">
    <property type="entry name" value="DUF421"/>
    <property type="match status" value="1"/>
</dbReference>
<evidence type="ECO:0000256" key="7">
    <source>
        <dbReference type="SAM" id="Phobius"/>
    </source>
</evidence>
<evidence type="ECO:0000256" key="5">
    <source>
        <dbReference type="ARBA" id="ARBA00022989"/>
    </source>
</evidence>
<dbReference type="Proteomes" id="UP000005710">
    <property type="component" value="Unassembled WGS sequence"/>
</dbReference>
<feature type="transmembrane region" description="Helical" evidence="7">
    <location>
        <begin position="51"/>
        <end position="68"/>
    </location>
</feature>
<keyword evidence="4 7" id="KW-0812">Transmembrane</keyword>
<name>K6PR91_9FIRM</name>
<dbReference type="AlphaFoldDB" id="K6PR91"/>
<comment type="caution">
    <text evidence="9">The sequence shown here is derived from an EMBL/GenBank/DDBJ whole genome shotgun (WGS) entry which is preliminary data.</text>
</comment>
<keyword evidence="10" id="KW-1185">Reference proteome</keyword>
<feature type="domain" description="YetF C-terminal" evidence="8">
    <location>
        <begin position="129"/>
        <end position="262"/>
    </location>
</feature>
<evidence type="ECO:0000313" key="9">
    <source>
        <dbReference type="EMBL" id="EKP95457.1"/>
    </source>
</evidence>
<reference evidence="9" key="1">
    <citation type="submission" date="2010-10" db="EMBL/GenBank/DDBJ databases">
        <authorList>
            <consortium name="US DOE Joint Genome Institute (JGI-PGF)"/>
            <person name="Lucas S."/>
            <person name="Copeland A."/>
            <person name="Lapidus A."/>
            <person name="Bruce D."/>
            <person name="Goodwin L."/>
            <person name="Pitluck S."/>
            <person name="Kyrpides N."/>
            <person name="Mavromatis K."/>
            <person name="Detter J.C."/>
            <person name="Han C."/>
            <person name="Land M."/>
            <person name="Hauser L."/>
            <person name="Markowitz V."/>
            <person name="Cheng J.-F."/>
            <person name="Hugenholtz P."/>
            <person name="Woyke T."/>
            <person name="Wu D."/>
            <person name="Pukall R."/>
            <person name="Wahrenburg C."/>
            <person name="Brambilla E."/>
            <person name="Klenk H.-P."/>
            <person name="Eisen J.A."/>
        </authorList>
    </citation>
    <scope>NUCLEOTIDE SEQUENCE [LARGE SCALE GENOMIC DNA]</scope>
    <source>
        <strain evidence="9">DSM 13965</strain>
    </source>
</reference>
<evidence type="ECO:0000256" key="1">
    <source>
        <dbReference type="ARBA" id="ARBA00004651"/>
    </source>
</evidence>
<dbReference type="eggNOG" id="COG2323">
    <property type="taxonomic scope" value="Bacteria"/>
</dbReference>
<evidence type="ECO:0000313" key="10">
    <source>
        <dbReference type="Proteomes" id="UP000005710"/>
    </source>
</evidence>
<organism evidence="9 10">
    <name type="scientific">Thermaerobacter subterraneus DSM 13965</name>
    <dbReference type="NCBI Taxonomy" id="867903"/>
    <lineage>
        <taxon>Bacteria</taxon>
        <taxon>Bacillati</taxon>
        <taxon>Bacillota</taxon>
        <taxon>Clostridia</taxon>
        <taxon>Eubacteriales</taxon>
        <taxon>Clostridiales Family XVII. Incertae Sedis</taxon>
        <taxon>Thermaerobacter</taxon>
    </lineage>
</organism>
<evidence type="ECO:0000256" key="2">
    <source>
        <dbReference type="ARBA" id="ARBA00006448"/>
    </source>
</evidence>
<reference evidence="9" key="2">
    <citation type="submission" date="2012-10" db="EMBL/GenBank/DDBJ databases">
        <title>Improved high-quality draft of Thermaerobacter subterraneus C21, DSM 13965.</title>
        <authorList>
            <consortium name="DOE Joint Genome Institute"/>
            <person name="Eisen J."/>
            <person name="Huntemann M."/>
            <person name="Wei C.-L."/>
            <person name="Han J."/>
            <person name="Detter J.C."/>
            <person name="Han C."/>
            <person name="Tapia R."/>
            <person name="Chen A."/>
            <person name="Kyrpides N."/>
            <person name="Mavromatis K."/>
            <person name="Markowitz V."/>
            <person name="Szeto E."/>
            <person name="Ivanova N."/>
            <person name="Mikhailova N."/>
            <person name="Ovchinnikova G."/>
            <person name="Pagani I."/>
            <person name="Pati A."/>
            <person name="Goodwin L."/>
            <person name="Nordberg H.P."/>
            <person name="Cantor M.N."/>
            <person name="Hua S.X."/>
            <person name="Woyke T."/>
            <person name="Eisen J."/>
            <person name="Klenk H.-P."/>
        </authorList>
    </citation>
    <scope>NUCLEOTIDE SEQUENCE [LARGE SCALE GENOMIC DNA]</scope>
    <source>
        <strain evidence="9">DSM 13965</strain>
    </source>
</reference>
<dbReference type="InterPro" id="IPR023090">
    <property type="entry name" value="UPF0702_alpha/beta_dom_sf"/>
</dbReference>
<protein>
    <submittedName>
        <fullName evidence="9">Membrane protein</fullName>
    </submittedName>
</protein>
<dbReference type="RefSeq" id="WP_006903473.1">
    <property type="nucleotide sequence ID" value="NZ_JH976535.1"/>
</dbReference>
<keyword evidence="6 7" id="KW-0472">Membrane</keyword>
<dbReference type="InterPro" id="IPR012452">
    <property type="entry name" value="DUF1657"/>
</dbReference>
<proteinExistence type="inferred from homology"/>